<dbReference type="Proteomes" id="UP000527315">
    <property type="component" value="Unassembled WGS sequence"/>
</dbReference>
<comment type="caution">
    <text evidence="5">The sequence shown here is derived from an EMBL/GenBank/DDBJ whole genome shotgun (WGS) entry which is preliminary data.</text>
</comment>
<dbReference type="Gene3D" id="3.40.920.10">
    <property type="entry name" value="Pyruvate-ferredoxin oxidoreductase, PFOR, domain III"/>
    <property type="match status" value="1"/>
</dbReference>
<evidence type="ECO:0000313" key="7">
    <source>
        <dbReference type="Proteomes" id="UP000527315"/>
    </source>
</evidence>
<sequence>MLKEIRIHGRGGQGVVTTSEILAIAAYTDSKQSQAFPAFGVERSGAPVQAFTRISDEKITIRQQVYEPDYVIVLDSSLLSTVDVAKGLKDDGLLIINSDKPASVLGLQTKARVVEIDVSKKAIEVLGKPLVNVAVLGAFAAFTKEISLDSLLKAIGQEFESKKEIAEKNKKLAEMVYNESLKK</sequence>
<name>A0A7J4KZR5_9ARCH</name>
<feature type="domain" description="Pyruvate/ketoisovalerate oxidoreductase catalytic" evidence="4">
    <location>
        <begin position="11"/>
        <end position="177"/>
    </location>
</feature>
<reference evidence="6" key="3">
    <citation type="submission" date="2021-05" db="EMBL/GenBank/DDBJ databases">
        <title>Protein family content uncovers lineage relationships and bacterial pathway maintenance mechanisms in DPANN archaea.</title>
        <authorList>
            <person name="Castelle C.J."/>
            <person name="Meheust R."/>
            <person name="Jaffe A.L."/>
            <person name="Seitz K."/>
            <person name="Gong X."/>
            <person name="Baker B.J."/>
            <person name="Banfield J.F."/>
        </authorList>
    </citation>
    <scope>NUCLEOTIDE SEQUENCE</scope>
    <source>
        <strain evidence="6">RIFCSPLOWO2_01_FULL_43_13</strain>
    </source>
</reference>
<gene>
    <name evidence="5" type="ORF">HA227_01200</name>
    <name evidence="6" type="ORF">J4478_03160</name>
</gene>
<dbReference type="NCBIfam" id="NF006321">
    <property type="entry name" value="PRK08534.1"/>
    <property type="match status" value="1"/>
</dbReference>
<organism evidence="5 7">
    <name type="scientific">Candidatus Iainarchaeum sp</name>
    <dbReference type="NCBI Taxonomy" id="3101447"/>
    <lineage>
        <taxon>Archaea</taxon>
        <taxon>Candidatus Iainarchaeota</taxon>
        <taxon>Candidatus Iainarchaeia</taxon>
        <taxon>Candidatus Iainarchaeales</taxon>
        <taxon>Candidatus Iainarchaeaceae</taxon>
        <taxon>Candidatus Iainarchaeum</taxon>
    </lineage>
</organism>
<accession>A0A7J4KZR5</accession>
<dbReference type="InterPro" id="IPR011894">
    <property type="entry name" value="PorC_KorC"/>
</dbReference>
<dbReference type="EC" id="1.2.7.1" evidence="1"/>
<evidence type="ECO:0000256" key="1">
    <source>
        <dbReference type="ARBA" id="ARBA00012822"/>
    </source>
</evidence>
<keyword evidence="5" id="KW-0670">Pyruvate</keyword>
<dbReference type="GO" id="GO:0019164">
    <property type="term" value="F:pyruvate synthase activity"/>
    <property type="evidence" value="ECO:0007669"/>
    <property type="project" value="UniProtKB-EC"/>
</dbReference>
<dbReference type="PANTHER" id="PTHR43366">
    <property type="entry name" value="PYRUVATE SYNTHASE SUBUNIT PORC"/>
    <property type="match status" value="1"/>
</dbReference>
<evidence type="ECO:0000313" key="6">
    <source>
        <dbReference type="EMBL" id="MBS3058377.1"/>
    </source>
</evidence>
<dbReference type="SUPFAM" id="SSF53323">
    <property type="entry name" value="Pyruvate-ferredoxin oxidoreductase, PFOR, domain III"/>
    <property type="match status" value="1"/>
</dbReference>
<dbReference type="NCBIfam" id="TIGR02175">
    <property type="entry name" value="PorC_KorC"/>
    <property type="match status" value="1"/>
</dbReference>
<reference evidence="7" key="1">
    <citation type="journal article" date="2020" name="bioRxiv">
        <title>A rank-normalized archaeal taxonomy based on genome phylogeny resolves widespread incomplete and uneven classifications.</title>
        <authorList>
            <person name="Rinke C."/>
            <person name="Chuvochina M."/>
            <person name="Mussig A.J."/>
            <person name="Chaumeil P.-A."/>
            <person name="Waite D.W."/>
            <person name="Whitman W.B."/>
            <person name="Parks D.H."/>
            <person name="Hugenholtz P."/>
        </authorList>
    </citation>
    <scope>NUCLEOTIDE SEQUENCE [LARGE SCALE GENOMIC DNA]</scope>
</reference>
<evidence type="ECO:0000256" key="3">
    <source>
        <dbReference type="ARBA" id="ARBA00049357"/>
    </source>
</evidence>
<evidence type="ECO:0000259" key="4">
    <source>
        <dbReference type="Pfam" id="PF01558"/>
    </source>
</evidence>
<dbReference type="Pfam" id="PF01558">
    <property type="entry name" value="POR"/>
    <property type="match status" value="1"/>
</dbReference>
<comment type="catalytic activity">
    <reaction evidence="3">
        <text>2 oxidized [2Fe-2S]-[ferredoxin] + pyruvate + CoA = 2 reduced [2Fe-2S]-[ferredoxin] + acetyl-CoA + CO2 + H(+)</text>
        <dbReference type="Rhea" id="RHEA:12765"/>
        <dbReference type="Rhea" id="RHEA-COMP:10000"/>
        <dbReference type="Rhea" id="RHEA-COMP:10001"/>
        <dbReference type="ChEBI" id="CHEBI:15361"/>
        <dbReference type="ChEBI" id="CHEBI:15378"/>
        <dbReference type="ChEBI" id="CHEBI:16526"/>
        <dbReference type="ChEBI" id="CHEBI:33737"/>
        <dbReference type="ChEBI" id="CHEBI:33738"/>
        <dbReference type="ChEBI" id="CHEBI:57287"/>
        <dbReference type="ChEBI" id="CHEBI:57288"/>
        <dbReference type="EC" id="1.2.7.1"/>
    </reaction>
</comment>
<proteinExistence type="predicted"/>
<dbReference type="InterPro" id="IPR002869">
    <property type="entry name" value="Pyrv_flavodox_OxRed_cen"/>
</dbReference>
<evidence type="ECO:0000313" key="5">
    <source>
        <dbReference type="EMBL" id="HIH32846.1"/>
    </source>
</evidence>
<dbReference type="InterPro" id="IPR019752">
    <property type="entry name" value="Pyrv/ketoisovalerate_OxRed_cat"/>
</dbReference>
<protein>
    <recommendedName>
        <fullName evidence="1">pyruvate synthase</fullName>
        <ecNumber evidence="1">1.2.7.1</ecNumber>
    </recommendedName>
</protein>
<evidence type="ECO:0000256" key="2">
    <source>
        <dbReference type="ARBA" id="ARBA00023002"/>
    </source>
</evidence>
<dbReference type="PANTHER" id="PTHR43366:SF1">
    <property type="entry name" value="PYRUVATE SYNTHASE SUBUNIT PORC"/>
    <property type="match status" value="1"/>
</dbReference>
<dbReference type="EMBL" id="JAGVWB010000021">
    <property type="protein sequence ID" value="MBS3058377.1"/>
    <property type="molecule type" value="Genomic_DNA"/>
</dbReference>
<reference evidence="6" key="2">
    <citation type="submission" date="2021-03" db="EMBL/GenBank/DDBJ databases">
        <authorList>
            <person name="Jaffe A."/>
        </authorList>
    </citation>
    <scope>NUCLEOTIDE SEQUENCE</scope>
    <source>
        <strain evidence="6">RIFCSPLOWO2_01_FULL_43_13</strain>
    </source>
</reference>
<dbReference type="Proteomes" id="UP000680185">
    <property type="component" value="Unassembled WGS sequence"/>
</dbReference>
<keyword evidence="2" id="KW-0560">Oxidoreductase</keyword>
<dbReference type="InterPro" id="IPR051626">
    <property type="entry name" value="Oxidoreductase_gamma_subunit"/>
</dbReference>
<dbReference type="EMBL" id="DUFJ01000029">
    <property type="protein sequence ID" value="HIH32846.1"/>
    <property type="molecule type" value="Genomic_DNA"/>
</dbReference>
<dbReference type="AlphaFoldDB" id="A0A7J4KZR5"/>